<dbReference type="Proteomes" id="UP000619238">
    <property type="component" value="Unassembled WGS sequence"/>
</dbReference>
<dbReference type="Gene3D" id="1.10.260.40">
    <property type="entry name" value="lambda repressor-like DNA-binding domains"/>
    <property type="match status" value="1"/>
</dbReference>
<gene>
    <name evidence="2" type="ORF">H2O64_21775</name>
</gene>
<dbReference type="InterPro" id="IPR010982">
    <property type="entry name" value="Lambda_DNA-bd_dom_sf"/>
</dbReference>
<dbReference type="CDD" id="cd00093">
    <property type="entry name" value="HTH_XRE"/>
    <property type="match status" value="1"/>
</dbReference>
<reference evidence="2 3" key="1">
    <citation type="submission" date="2020-07" db="EMBL/GenBank/DDBJ databases">
        <title>Description of Kordia aestuariivivens sp. nov., isolated from a tidal flat.</title>
        <authorList>
            <person name="Park S."/>
            <person name="Yoon J.-H."/>
        </authorList>
    </citation>
    <scope>NUCLEOTIDE SEQUENCE [LARGE SCALE GENOMIC DNA]</scope>
    <source>
        <strain evidence="2 3">YSTF-M3</strain>
    </source>
</reference>
<dbReference type="Pfam" id="PF01381">
    <property type="entry name" value="HTH_3"/>
    <property type="match status" value="1"/>
</dbReference>
<keyword evidence="3" id="KW-1185">Reference proteome</keyword>
<dbReference type="InterPro" id="IPR001387">
    <property type="entry name" value="Cro/C1-type_HTH"/>
</dbReference>
<sequence>MDIGYTMVELAMELVVYKSTIDKWERGLTQPNYINKQKIIDFFGFDPRTETITI</sequence>
<evidence type="ECO:0000313" key="3">
    <source>
        <dbReference type="Proteomes" id="UP000619238"/>
    </source>
</evidence>
<comment type="caution">
    <text evidence="2">The sequence shown here is derived from an EMBL/GenBank/DDBJ whole genome shotgun (WGS) entry which is preliminary data.</text>
</comment>
<proteinExistence type="predicted"/>
<dbReference type="EMBL" id="JACGWS010000018">
    <property type="protein sequence ID" value="MBC8757314.1"/>
    <property type="molecule type" value="Genomic_DNA"/>
</dbReference>
<organism evidence="2 3">
    <name type="scientific">Kordia aestuariivivens</name>
    <dbReference type="NCBI Taxonomy" id="2759037"/>
    <lineage>
        <taxon>Bacteria</taxon>
        <taxon>Pseudomonadati</taxon>
        <taxon>Bacteroidota</taxon>
        <taxon>Flavobacteriia</taxon>
        <taxon>Flavobacteriales</taxon>
        <taxon>Flavobacteriaceae</taxon>
        <taxon>Kordia</taxon>
    </lineage>
</organism>
<feature type="domain" description="HTH cro/C1-type" evidence="1">
    <location>
        <begin position="4"/>
        <end position="47"/>
    </location>
</feature>
<dbReference type="SUPFAM" id="SSF47413">
    <property type="entry name" value="lambda repressor-like DNA-binding domains"/>
    <property type="match status" value="1"/>
</dbReference>
<evidence type="ECO:0000313" key="2">
    <source>
        <dbReference type="EMBL" id="MBC8757314.1"/>
    </source>
</evidence>
<accession>A0ABR7QFJ5</accession>
<evidence type="ECO:0000259" key="1">
    <source>
        <dbReference type="Pfam" id="PF01381"/>
    </source>
</evidence>
<name>A0ABR7QFJ5_9FLAO</name>
<protein>
    <submittedName>
        <fullName evidence="2">Helix-turn-helix transcriptional regulator</fullName>
    </submittedName>
</protein>